<keyword evidence="3" id="KW-1185">Reference proteome</keyword>
<gene>
    <name evidence="2" type="ORF">RT723_13955</name>
</gene>
<dbReference type="CDD" id="cd18773">
    <property type="entry name" value="PDC1_HK_sensor"/>
    <property type="match status" value="1"/>
</dbReference>
<reference evidence="2 3" key="1">
    <citation type="submission" date="2023-10" db="EMBL/GenBank/DDBJ databases">
        <title>Psychrosphaera aquimaarina strain SW33 isolated from seawater.</title>
        <authorList>
            <person name="Bayburt H."/>
            <person name="Kim J.M."/>
            <person name="Choi B.J."/>
            <person name="Jeon C.O."/>
        </authorList>
    </citation>
    <scope>NUCLEOTIDE SEQUENCE [LARGE SCALE GENOMIC DNA]</scope>
    <source>
        <strain evidence="2 3">KCTC 52743</strain>
    </source>
</reference>
<dbReference type="Proteomes" id="UP001257914">
    <property type="component" value="Unassembled WGS sequence"/>
</dbReference>
<dbReference type="SUPFAM" id="SSF103190">
    <property type="entry name" value="Sensory domain-like"/>
    <property type="match status" value="1"/>
</dbReference>
<dbReference type="Gene3D" id="3.30.450.20">
    <property type="entry name" value="PAS domain"/>
    <property type="match status" value="1"/>
</dbReference>
<dbReference type="EMBL" id="JAWCUA010000010">
    <property type="protein sequence ID" value="MDU0114074.1"/>
    <property type="molecule type" value="Genomic_DNA"/>
</dbReference>
<dbReference type="InterPro" id="IPR029151">
    <property type="entry name" value="Sensor-like_sf"/>
</dbReference>
<feature type="transmembrane region" description="Helical" evidence="1">
    <location>
        <begin position="162"/>
        <end position="186"/>
    </location>
</feature>
<feature type="transmembrane region" description="Helical" evidence="1">
    <location>
        <begin position="206"/>
        <end position="225"/>
    </location>
</feature>
<evidence type="ECO:0000256" key="1">
    <source>
        <dbReference type="SAM" id="Phobius"/>
    </source>
</evidence>
<evidence type="ECO:0000313" key="2">
    <source>
        <dbReference type="EMBL" id="MDU0114074.1"/>
    </source>
</evidence>
<proteinExistence type="predicted"/>
<keyword evidence="1" id="KW-0472">Membrane</keyword>
<keyword evidence="1" id="KW-1133">Transmembrane helix</keyword>
<accession>A0ABU3R3G6</accession>
<feature type="transmembrane region" description="Helical" evidence="1">
    <location>
        <begin position="246"/>
        <end position="266"/>
    </location>
</feature>
<keyword evidence="1" id="KW-0812">Transmembrane</keyword>
<name>A0ABU3R3G6_9GAMM</name>
<feature type="transmembrane region" description="Helical" evidence="1">
    <location>
        <begin position="278"/>
        <end position="299"/>
    </location>
</feature>
<dbReference type="RefSeq" id="WP_315947671.1">
    <property type="nucleotide sequence ID" value="NZ_JAWCUA010000010.1"/>
</dbReference>
<sequence length="318" mass="35457">MNYISVIERYHDYKNPIHELMASIMAGAFDEAFFNDDTSLVKSMKWLRHNYPFVDLMFTLDNQGVQLSPNISSKLISHKNFGVGKGVDRSYRPYFIKANDNDGIVVTEPYLSTSSHNLCISTALKYKDKSGQVIGFLVLDIDLAHAIEFLMGDNKRKRFHPLFISVYSCIVVGLFCIVGILLYSAGSEIVSLFISPSAEDLQSKPFGIIIFLTLALAIFDLGKTTMEEEVLMQKDIFRHSSTRRTITRFIATILIAISIEALLLMFKSVLGSPEYLSSAVAMMGASAALLVGLGIYVYLGAKAEVLLKGNMFQKELIK</sequence>
<evidence type="ECO:0000313" key="3">
    <source>
        <dbReference type="Proteomes" id="UP001257914"/>
    </source>
</evidence>
<organism evidence="2 3">
    <name type="scientific">Psychrosphaera aquimarina</name>
    <dbReference type="NCBI Taxonomy" id="2044854"/>
    <lineage>
        <taxon>Bacteria</taxon>
        <taxon>Pseudomonadati</taxon>
        <taxon>Pseudomonadota</taxon>
        <taxon>Gammaproteobacteria</taxon>
        <taxon>Alteromonadales</taxon>
        <taxon>Pseudoalteromonadaceae</taxon>
        <taxon>Psychrosphaera</taxon>
    </lineage>
</organism>
<comment type="caution">
    <text evidence="2">The sequence shown here is derived from an EMBL/GenBank/DDBJ whole genome shotgun (WGS) entry which is preliminary data.</text>
</comment>
<protein>
    <submittedName>
        <fullName evidence="2">PDC sensor domain-containing protein</fullName>
    </submittedName>
</protein>